<gene>
    <name evidence="2" type="ORF">EVAR_92962_1</name>
</gene>
<sequence>MGEAVIAAVARRGRQPPPRAGPASGPRAPRGGGGHFLPDIEPDAREGGPGGARGGPSPGRSGVPVLSGPRSIRRGGSGSSMRAGKGSRTFRAFADACGVESRSFRNGNRQRARPWRFTKTYSLSSLSPSTNAVSTGRAASHFDWSLDSCRSVV</sequence>
<dbReference type="EMBL" id="BGZK01000046">
    <property type="protein sequence ID" value="GBP11468.1"/>
    <property type="molecule type" value="Genomic_DNA"/>
</dbReference>
<accession>A0A4C1TDE3</accession>
<dbReference type="Proteomes" id="UP000299102">
    <property type="component" value="Unassembled WGS sequence"/>
</dbReference>
<evidence type="ECO:0000313" key="3">
    <source>
        <dbReference type="Proteomes" id="UP000299102"/>
    </source>
</evidence>
<keyword evidence="3" id="KW-1185">Reference proteome</keyword>
<feature type="region of interest" description="Disordered" evidence="1">
    <location>
        <begin position="1"/>
        <end position="88"/>
    </location>
</feature>
<evidence type="ECO:0000256" key="1">
    <source>
        <dbReference type="SAM" id="MobiDB-lite"/>
    </source>
</evidence>
<comment type="caution">
    <text evidence="2">The sequence shown here is derived from an EMBL/GenBank/DDBJ whole genome shotgun (WGS) entry which is preliminary data.</text>
</comment>
<proteinExistence type="predicted"/>
<evidence type="ECO:0000313" key="2">
    <source>
        <dbReference type="EMBL" id="GBP11468.1"/>
    </source>
</evidence>
<dbReference type="AlphaFoldDB" id="A0A4C1TDE3"/>
<feature type="compositionally biased region" description="Gly residues" evidence="1">
    <location>
        <begin position="47"/>
        <end position="57"/>
    </location>
</feature>
<feature type="compositionally biased region" description="Low complexity" evidence="1">
    <location>
        <begin position="58"/>
        <end position="70"/>
    </location>
</feature>
<reference evidence="2 3" key="1">
    <citation type="journal article" date="2019" name="Commun. Biol.">
        <title>The bagworm genome reveals a unique fibroin gene that provides high tensile strength.</title>
        <authorList>
            <person name="Kono N."/>
            <person name="Nakamura H."/>
            <person name="Ohtoshi R."/>
            <person name="Tomita M."/>
            <person name="Numata K."/>
            <person name="Arakawa K."/>
        </authorList>
    </citation>
    <scope>NUCLEOTIDE SEQUENCE [LARGE SCALE GENOMIC DNA]</scope>
</reference>
<organism evidence="2 3">
    <name type="scientific">Eumeta variegata</name>
    <name type="common">Bagworm moth</name>
    <name type="synonym">Eumeta japonica</name>
    <dbReference type="NCBI Taxonomy" id="151549"/>
    <lineage>
        <taxon>Eukaryota</taxon>
        <taxon>Metazoa</taxon>
        <taxon>Ecdysozoa</taxon>
        <taxon>Arthropoda</taxon>
        <taxon>Hexapoda</taxon>
        <taxon>Insecta</taxon>
        <taxon>Pterygota</taxon>
        <taxon>Neoptera</taxon>
        <taxon>Endopterygota</taxon>
        <taxon>Lepidoptera</taxon>
        <taxon>Glossata</taxon>
        <taxon>Ditrysia</taxon>
        <taxon>Tineoidea</taxon>
        <taxon>Psychidae</taxon>
        <taxon>Oiketicinae</taxon>
        <taxon>Eumeta</taxon>
    </lineage>
</organism>
<protein>
    <submittedName>
        <fullName evidence="2">Uncharacterized protein</fullName>
    </submittedName>
</protein>
<name>A0A4C1TDE3_EUMVA</name>